<accession>A0A9W9IKR4</accession>
<comment type="caution">
    <text evidence="1">The sequence shown here is derived from an EMBL/GenBank/DDBJ whole genome shotgun (WGS) entry which is preliminary data.</text>
</comment>
<dbReference type="AlphaFoldDB" id="A0A9W9IKR4"/>
<keyword evidence="2" id="KW-1185">Reference proteome</keyword>
<dbReference type="EMBL" id="JAPQKO010000002">
    <property type="protein sequence ID" value="KAJ5179599.1"/>
    <property type="molecule type" value="Genomic_DNA"/>
</dbReference>
<name>A0A9W9IKR4_9EURO</name>
<proteinExistence type="predicted"/>
<organism evidence="1 2">
    <name type="scientific">Penicillium capsulatum</name>
    <dbReference type="NCBI Taxonomy" id="69766"/>
    <lineage>
        <taxon>Eukaryota</taxon>
        <taxon>Fungi</taxon>
        <taxon>Dikarya</taxon>
        <taxon>Ascomycota</taxon>
        <taxon>Pezizomycotina</taxon>
        <taxon>Eurotiomycetes</taxon>
        <taxon>Eurotiomycetidae</taxon>
        <taxon>Eurotiales</taxon>
        <taxon>Aspergillaceae</taxon>
        <taxon>Penicillium</taxon>
    </lineage>
</organism>
<evidence type="ECO:0000313" key="1">
    <source>
        <dbReference type="EMBL" id="KAJ5179599.1"/>
    </source>
</evidence>
<reference evidence="1" key="1">
    <citation type="submission" date="2022-11" db="EMBL/GenBank/DDBJ databases">
        <authorList>
            <person name="Petersen C."/>
        </authorList>
    </citation>
    <scope>NUCLEOTIDE SEQUENCE</scope>
    <source>
        <strain evidence="1">IBT 21917</strain>
    </source>
</reference>
<protein>
    <submittedName>
        <fullName evidence="1">Uncharacterized protein</fullName>
    </submittedName>
</protein>
<dbReference type="Proteomes" id="UP001146351">
    <property type="component" value="Unassembled WGS sequence"/>
</dbReference>
<gene>
    <name evidence="1" type="ORF">N7492_002809</name>
</gene>
<reference evidence="1" key="2">
    <citation type="journal article" date="2023" name="IMA Fungus">
        <title>Comparative genomic study of the Penicillium genus elucidates a diverse pangenome and 15 lateral gene transfer events.</title>
        <authorList>
            <person name="Petersen C."/>
            <person name="Sorensen T."/>
            <person name="Nielsen M.R."/>
            <person name="Sondergaard T.E."/>
            <person name="Sorensen J.L."/>
            <person name="Fitzpatrick D.A."/>
            <person name="Frisvad J.C."/>
            <person name="Nielsen K.L."/>
        </authorList>
    </citation>
    <scope>NUCLEOTIDE SEQUENCE</scope>
    <source>
        <strain evidence="1">IBT 21917</strain>
    </source>
</reference>
<sequence length="100" mass="10124">MTENVIAETNDVTLRVLHASAVAISKSNRADTNIVGNTSTLSVLHTGGIAIASNNGSNTDFASKTLLGPGGNIFGTLAKRGGHCHSSKKSGVAVLHILSG</sequence>
<evidence type="ECO:0000313" key="2">
    <source>
        <dbReference type="Proteomes" id="UP001146351"/>
    </source>
</evidence>